<reference evidence="2" key="1">
    <citation type="submission" date="2024-01" db="EMBL/GenBank/DDBJ databases">
        <authorList>
            <person name="Webb A."/>
        </authorList>
    </citation>
    <scope>NUCLEOTIDE SEQUENCE</scope>
    <source>
        <strain evidence="2">Pm1</strain>
    </source>
</reference>
<organism evidence="2 3">
    <name type="scientific">Peronospora matthiolae</name>
    <dbReference type="NCBI Taxonomy" id="2874970"/>
    <lineage>
        <taxon>Eukaryota</taxon>
        <taxon>Sar</taxon>
        <taxon>Stramenopiles</taxon>
        <taxon>Oomycota</taxon>
        <taxon>Peronosporomycetes</taxon>
        <taxon>Peronosporales</taxon>
        <taxon>Peronosporaceae</taxon>
        <taxon>Peronospora</taxon>
    </lineage>
</organism>
<dbReference type="EMBL" id="CAKLBY020000050">
    <property type="protein sequence ID" value="CAK7919784.1"/>
    <property type="molecule type" value="Genomic_DNA"/>
</dbReference>
<name>A0AAV1TJA5_9STRA</name>
<sequence>MRAAQEITSQASAASDYSPAVAREQHAVPVATLTRGESPRATDASAASAADAATHNLDEPETELIYSGESNASFESKAAPPAFG</sequence>
<evidence type="ECO:0000313" key="3">
    <source>
        <dbReference type="Proteomes" id="UP001162060"/>
    </source>
</evidence>
<gene>
    <name evidence="2" type="ORF">PM001_LOCUS6179</name>
</gene>
<dbReference type="AlphaFoldDB" id="A0AAV1TJA5"/>
<proteinExistence type="predicted"/>
<dbReference type="Proteomes" id="UP001162060">
    <property type="component" value="Unassembled WGS sequence"/>
</dbReference>
<feature type="compositionally biased region" description="Low complexity" evidence="1">
    <location>
        <begin position="41"/>
        <end position="54"/>
    </location>
</feature>
<feature type="region of interest" description="Disordered" evidence="1">
    <location>
        <begin position="1"/>
        <end position="84"/>
    </location>
</feature>
<comment type="caution">
    <text evidence="2">The sequence shown here is derived from an EMBL/GenBank/DDBJ whole genome shotgun (WGS) entry which is preliminary data.</text>
</comment>
<accession>A0AAV1TJA5</accession>
<protein>
    <submittedName>
        <fullName evidence="2">Uncharacterized protein</fullName>
    </submittedName>
</protein>
<feature type="compositionally biased region" description="Polar residues" evidence="1">
    <location>
        <begin position="1"/>
        <end position="15"/>
    </location>
</feature>
<evidence type="ECO:0000256" key="1">
    <source>
        <dbReference type="SAM" id="MobiDB-lite"/>
    </source>
</evidence>
<evidence type="ECO:0000313" key="2">
    <source>
        <dbReference type="EMBL" id="CAK7919784.1"/>
    </source>
</evidence>